<proteinExistence type="inferred from homology"/>
<dbReference type="AlphaFoldDB" id="A0A8H3ELC3"/>
<accession>A0A8H3ELC3</accession>
<dbReference type="EMBL" id="CAJPDS010000005">
    <property type="protein sequence ID" value="CAF9907665.1"/>
    <property type="molecule type" value="Genomic_DNA"/>
</dbReference>
<feature type="region of interest" description="Disordered" evidence="2">
    <location>
        <begin position="234"/>
        <end position="349"/>
    </location>
</feature>
<dbReference type="GO" id="GO:0071014">
    <property type="term" value="C:post-mRNA release spliceosomal complex"/>
    <property type="evidence" value="ECO:0007669"/>
    <property type="project" value="TreeGrafter"/>
</dbReference>
<gene>
    <name evidence="3" type="ORF">HETSPECPRED_007216</name>
</gene>
<reference evidence="3" key="1">
    <citation type="submission" date="2021-03" db="EMBL/GenBank/DDBJ databases">
        <authorList>
            <person name="Tagirdzhanova G."/>
        </authorList>
    </citation>
    <scope>NUCLEOTIDE SEQUENCE</scope>
</reference>
<dbReference type="PANTHER" id="PTHR12111">
    <property type="entry name" value="SPLICING FACTOR YJU2"/>
    <property type="match status" value="1"/>
</dbReference>
<dbReference type="GO" id="GO:0005684">
    <property type="term" value="C:U2-type spliceosomal complex"/>
    <property type="evidence" value="ECO:0007669"/>
    <property type="project" value="TreeGrafter"/>
</dbReference>
<evidence type="ECO:0000313" key="4">
    <source>
        <dbReference type="Proteomes" id="UP000664521"/>
    </source>
</evidence>
<name>A0A8H3ELC3_9LECA</name>
<dbReference type="Proteomes" id="UP000664521">
    <property type="component" value="Unassembled WGS sequence"/>
</dbReference>
<dbReference type="GO" id="GO:0000398">
    <property type="term" value="P:mRNA splicing, via spliceosome"/>
    <property type="evidence" value="ECO:0007669"/>
    <property type="project" value="InterPro"/>
</dbReference>
<protein>
    <submittedName>
        <fullName evidence="3">Uncharacterized protein</fullName>
    </submittedName>
</protein>
<dbReference type="InterPro" id="IPR007590">
    <property type="entry name" value="Saf4/Yju2"/>
</dbReference>
<organism evidence="3 4">
    <name type="scientific">Heterodermia speciosa</name>
    <dbReference type="NCBI Taxonomy" id="116794"/>
    <lineage>
        <taxon>Eukaryota</taxon>
        <taxon>Fungi</taxon>
        <taxon>Dikarya</taxon>
        <taxon>Ascomycota</taxon>
        <taxon>Pezizomycotina</taxon>
        <taxon>Lecanoromycetes</taxon>
        <taxon>OSLEUM clade</taxon>
        <taxon>Lecanoromycetidae</taxon>
        <taxon>Caliciales</taxon>
        <taxon>Physciaceae</taxon>
        <taxon>Heterodermia</taxon>
    </lineage>
</organism>
<sequence>MGRYVPPEHEGVLSANAVSKKHALGSRARKSAQGILTVRFEMPFAIWCTHCPKPTLIGQGVRFNAEKQKVGNYHSTPVFSFRMRHNVCGGAIEIRTDPKNTAYVVTEGASKRDYGDEKGGGEGEGEIKVMTEGERERLREDAFAALEVKVEDRRKQFSEKARIEELQDTGAKGWEDPYAASKKLRRAFRADRKAREGREKITEALKERMGLGIELLDENDEDRRRAGFVEFGVVGGEEAMQRARSKPLFAQAEAETETEKRNSSPKKEKAKSSRGDTAAQQLRKELGNNTRAAMDPFLLSNHGNAVSSMKSTTILKRKDPNTRNSTPTPSPPDGKLQPASLLLVNYDSD</sequence>
<evidence type="ECO:0000313" key="3">
    <source>
        <dbReference type="EMBL" id="CAF9907665.1"/>
    </source>
</evidence>
<feature type="compositionally biased region" description="Basic and acidic residues" evidence="2">
    <location>
        <begin position="257"/>
        <end position="274"/>
    </location>
</feature>
<keyword evidence="4" id="KW-1185">Reference proteome</keyword>
<comment type="caution">
    <text evidence="3">The sequence shown here is derived from an EMBL/GenBank/DDBJ whole genome shotgun (WGS) entry which is preliminary data.</text>
</comment>
<evidence type="ECO:0000256" key="2">
    <source>
        <dbReference type="SAM" id="MobiDB-lite"/>
    </source>
</evidence>
<dbReference type="OrthoDB" id="360327at2759"/>
<dbReference type="Pfam" id="PF04502">
    <property type="entry name" value="Saf4_Yju2"/>
    <property type="match status" value="1"/>
</dbReference>
<comment type="similarity">
    <text evidence="1">Belongs to the CWC16 family.</text>
</comment>
<dbReference type="PANTHER" id="PTHR12111:SF2">
    <property type="entry name" value="SPLICING FACTOR YJU2B-RELATED"/>
    <property type="match status" value="1"/>
</dbReference>
<feature type="compositionally biased region" description="Polar residues" evidence="2">
    <location>
        <begin position="301"/>
        <end position="314"/>
    </location>
</feature>
<evidence type="ECO:0000256" key="1">
    <source>
        <dbReference type="ARBA" id="ARBA00005595"/>
    </source>
</evidence>